<evidence type="ECO:0000313" key="3">
    <source>
        <dbReference type="Proteomes" id="UP000054097"/>
    </source>
</evidence>
<proteinExistence type="predicted"/>
<evidence type="ECO:0000256" key="1">
    <source>
        <dbReference type="SAM" id="MobiDB-lite"/>
    </source>
</evidence>
<dbReference type="AlphaFoldDB" id="A0A0C3AVY9"/>
<sequence length="263" mass="27532">MTTPLSSNVTSGVTDTEPMPTFIKKDRTPEAEAALERVILLILSESDDEEPSGLPDGKQGKIRLGRIKWKRVATIIVGAATAAVQAFEIAGPNPVVIIAAAIAGGVVAANGADVTEIINETKDDGEGIPTVSEVKEALVEIANTAGNGAGDSVSKDGAAGAPRSTLTALANEGATRAVSARRPDPEEYAGVKAVVQEKLVPTQDEDGDRKLGTVILLSNPAHQAIPDLFRRCGSATGSRWVHDRSVFCDNHVGVSCLHRHQYL</sequence>
<dbReference type="EMBL" id="KN824337">
    <property type="protein sequence ID" value="KIM23461.1"/>
    <property type="molecule type" value="Genomic_DNA"/>
</dbReference>
<organism evidence="2 3">
    <name type="scientific">Serendipita vermifera MAFF 305830</name>
    <dbReference type="NCBI Taxonomy" id="933852"/>
    <lineage>
        <taxon>Eukaryota</taxon>
        <taxon>Fungi</taxon>
        <taxon>Dikarya</taxon>
        <taxon>Basidiomycota</taxon>
        <taxon>Agaricomycotina</taxon>
        <taxon>Agaricomycetes</taxon>
        <taxon>Sebacinales</taxon>
        <taxon>Serendipitaceae</taxon>
        <taxon>Serendipita</taxon>
    </lineage>
</organism>
<gene>
    <name evidence="2" type="ORF">M408DRAFT_321016</name>
</gene>
<accession>A0A0C3AVY9</accession>
<feature type="region of interest" description="Disordered" evidence="1">
    <location>
        <begin position="1"/>
        <end position="22"/>
    </location>
</feature>
<protein>
    <submittedName>
        <fullName evidence="2">Uncharacterized protein</fullName>
    </submittedName>
</protein>
<evidence type="ECO:0000313" key="2">
    <source>
        <dbReference type="EMBL" id="KIM23461.1"/>
    </source>
</evidence>
<reference evidence="3" key="2">
    <citation type="submission" date="2015-01" db="EMBL/GenBank/DDBJ databases">
        <title>Evolutionary Origins and Diversification of the Mycorrhizal Mutualists.</title>
        <authorList>
            <consortium name="DOE Joint Genome Institute"/>
            <consortium name="Mycorrhizal Genomics Consortium"/>
            <person name="Kohler A."/>
            <person name="Kuo A."/>
            <person name="Nagy L.G."/>
            <person name="Floudas D."/>
            <person name="Copeland A."/>
            <person name="Barry K.W."/>
            <person name="Cichocki N."/>
            <person name="Veneault-Fourrey C."/>
            <person name="LaButti K."/>
            <person name="Lindquist E.A."/>
            <person name="Lipzen A."/>
            <person name="Lundell T."/>
            <person name="Morin E."/>
            <person name="Murat C."/>
            <person name="Riley R."/>
            <person name="Ohm R."/>
            <person name="Sun H."/>
            <person name="Tunlid A."/>
            <person name="Henrissat B."/>
            <person name="Grigoriev I.V."/>
            <person name="Hibbett D.S."/>
            <person name="Martin F."/>
        </authorList>
    </citation>
    <scope>NUCLEOTIDE SEQUENCE [LARGE SCALE GENOMIC DNA]</scope>
    <source>
        <strain evidence="3">MAFF 305830</strain>
    </source>
</reference>
<keyword evidence="3" id="KW-1185">Reference proteome</keyword>
<name>A0A0C3AVY9_SERVB</name>
<reference evidence="2 3" key="1">
    <citation type="submission" date="2014-04" db="EMBL/GenBank/DDBJ databases">
        <authorList>
            <consortium name="DOE Joint Genome Institute"/>
            <person name="Kuo A."/>
            <person name="Zuccaro A."/>
            <person name="Kohler A."/>
            <person name="Nagy L.G."/>
            <person name="Floudas D."/>
            <person name="Copeland A."/>
            <person name="Barry K.W."/>
            <person name="Cichocki N."/>
            <person name="Veneault-Fourrey C."/>
            <person name="LaButti K."/>
            <person name="Lindquist E.A."/>
            <person name="Lipzen A."/>
            <person name="Lundell T."/>
            <person name="Morin E."/>
            <person name="Murat C."/>
            <person name="Sun H."/>
            <person name="Tunlid A."/>
            <person name="Henrissat B."/>
            <person name="Grigoriev I.V."/>
            <person name="Hibbett D.S."/>
            <person name="Martin F."/>
            <person name="Nordberg H.P."/>
            <person name="Cantor M.N."/>
            <person name="Hua S.X."/>
        </authorList>
    </citation>
    <scope>NUCLEOTIDE SEQUENCE [LARGE SCALE GENOMIC DNA]</scope>
    <source>
        <strain evidence="2 3">MAFF 305830</strain>
    </source>
</reference>
<feature type="compositionally biased region" description="Polar residues" evidence="1">
    <location>
        <begin position="1"/>
        <end position="14"/>
    </location>
</feature>
<dbReference type="Proteomes" id="UP000054097">
    <property type="component" value="Unassembled WGS sequence"/>
</dbReference>
<dbReference type="HOGENOM" id="CLU_1058320_0_0_1"/>